<dbReference type="SMART" id="SM00987">
    <property type="entry name" value="UreE_C"/>
    <property type="match status" value="1"/>
</dbReference>
<name>A0AAE4PW39_9GAMM</name>
<evidence type="ECO:0000259" key="1">
    <source>
        <dbReference type="SMART" id="SM00986"/>
    </source>
</evidence>
<dbReference type="SMART" id="SM00986">
    <property type="entry name" value="UDG"/>
    <property type="match status" value="1"/>
</dbReference>
<evidence type="ECO:0000313" key="2">
    <source>
        <dbReference type="EMBL" id="MDV5389712.1"/>
    </source>
</evidence>
<organism evidence="2 3">
    <name type="scientific">Shewanella xiamenensis</name>
    <dbReference type="NCBI Taxonomy" id="332186"/>
    <lineage>
        <taxon>Bacteria</taxon>
        <taxon>Pseudomonadati</taxon>
        <taxon>Pseudomonadota</taxon>
        <taxon>Gammaproteobacteria</taxon>
        <taxon>Alteromonadales</taxon>
        <taxon>Shewanellaceae</taxon>
        <taxon>Shewanella</taxon>
    </lineage>
</organism>
<accession>A0AAE4PW39</accession>
<dbReference type="AlphaFoldDB" id="A0AAE4PW39"/>
<proteinExistence type="predicted"/>
<dbReference type="RefSeq" id="WP_317519583.1">
    <property type="nucleotide sequence ID" value="NZ_JASGOQ010000001.1"/>
</dbReference>
<sequence length="236" mass="26428">MTTAPHPSIEPACSTELNLLLKQIRACQLCQAELPLPAKPILQASSQARILIAGQAPGVKTHHKGIPFDDASGERLRTWLNVSREQFYDPALFAIVPMGFCFPGTIERNGKKQGDKPPRPECATTWHEKLLALMPQVELVLVLGQYAIDYHLLRAKARLSTACRELTSPDLTLSTPLSPPKVTVTQAIEQWSLYWPQLMVMPHPSPRNNLWLKQHPEFERVLIPKIRSRIAALLNA</sequence>
<dbReference type="Gene3D" id="3.40.470.10">
    <property type="entry name" value="Uracil-DNA glycosylase-like domain"/>
    <property type="match status" value="1"/>
</dbReference>
<dbReference type="SUPFAM" id="SSF52141">
    <property type="entry name" value="Uracil-DNA glycosylase-like"/>
    <property type="match status" value="1"/>
</dbReference>
<comment type="caution">
    <text evidence="2">The sequence shown here is derived from an EMBL/GenBank/DDBJ whole genome shotgun (WGS) entry which is preliminary data.</text>
</comment>
<evidence type="ECO:0000313" key="3">
    <source>
        <dbReference type="Proteomes" id="UP001187859"/>
    </source>
</evidence>
<gene>
    <name evidence="2" type="ORF">QM089_05370</name>
</gene>
<dbReference type="PANTHER" id="PTHR42160">
    <property type="entry name" value="URACIL-DNA GLYCOSYLASE SUPERFAMILY PROTEIN"/>
    <property type="match status" value="1"/>
</dbReference>
<dbReference type="EMBL" id="JASGOQ010000001">
    <property type="protein sequence ID" value="MDV5389712.1"/>
    <property type="molecule type" value="Genomic_DNA"/>
</dbReference>
<feature type="domain" description="Uracil-DNA glycosylase-like" evidence="1">
    <location>
        <begin position="41"/>
        <end position="227"/>
    </location>
</feature>
<reference evidence="2" key="1">
    <citation type="submission" date="2023-05" db="EMBL/GenBank/DDBJ databases">
        <title>Colonisation of extended spectrum b-lactamase- and carbapenemase-producing bacteria on hospital surfaces from low- and middle-income countries.</title>
        <authorList>
            <person name="Nieto-Rosado M."/>
            <person name="Sands K."/>
            <person name="Iregbu K."/>
            <person name="Zahra R."/>
            <person name="Mazarati J.B."/>
            <person name="Mehtar S."/>
            <person name="Barnards-Group B."/>
            <person name="Walsh T.R."/>
        </authorList>
    </citation>
    <scope>NUCLEOTIDE SEQUENCE</scope>
    <source>
        <strain evidence="2">PP-E493</strain>
    </source>
</reference>
<dbReference type="InterPro" id="IPR036895">
    <property type="entry name" value="Uracil-DNA_glycosylase-like_sf"/>
</dbReference>
<dbReference type="Proteomes" id="UP001187859">
    <property type="component" value="Unassembled WGS sequence"/>
</dbReference>
<dbReference type="PANTHER" id="PTHR42160:SF1">
    <property type="entry name" value="URACIL-DNA GLYCOSYLASE SUPERFAMILY PROTEIN"/>
    <property type="match status" value="1"/>
</dbReference>
<dbReference type="InterPro" id="IPR005122">
    <property type="entry name" value="Uracil-DNA_glycosylase-like"/>
</dbReference>
<protein>
    <submittedName>
        <fullName evidence="2">Uracil-DNA glycosylase family protein</fullName>
    </submittedName>
</protein>
<dbReference type="CDD" id="cd10033">
    <property type="entry name" value="UDG_like"/>
    <property type="match status" value="1"/>
</dbReference>
<dbReference type="Pfam" id="PF03167">
    <property type="entry name" value="UDG"/>
    <property type="match status" value="1"/>
</dbReference>
<dbReference type="InterPro" id="IPR047124">
    <property type="entry name" value="HI_0220.2"/>
</dbReference>